<keyword evidence="1" id="KW-0472">Membrane</keyword>
<feature type="transmembrane region" description="Helical" evidence="1">
    <location>
        <begin position="188"/>
        <end position="211"/>
    </location>
</feature>
<dbReference type="PANTHER" id="PTHR35342:SF5">
    <property type="entry name" value="TRICARBOXYLIC TRANSPORT PROTEIN"/>
    <property type="match status" value="1"/>
</dbReference>
<gene>
    <name evidence="3" type="ORF">IQ782_22595</name>
</gene>
<evidence type="ECO:0000313" key="3">
    <source>
        <dbReference type="EMBL" id="MBE9639649.1"/>
    </source>
</evidence>
<feature type="transmembrane region" description="Helical" evidence="1">
    <location>
        <begin position="133"/>
        <end position="153"/>
    </location>
</feature>
<feature type="transmembrane region" description="Helical" evidence="1">
    <location>
        <begin position="386"/>
        <end position="404"/>
    </location>
</feature>
<feature type="transmembrane region" description="Helical" evidence="1">
    <location>
        <begin position="461"/>
        <end position="483"/>
    </location>
</feature>
<proteinExistence type="predicted"/>
<reference evidence="3 4" key="1">
    <citation type="journal article" date="2021" name="Int. J. Syst. Evol. Microbiol.">
        <title>Salipiger mangrovisoli sp. nov., isolated from mangrove soil and the proposal for the reclassification of Paraphaeobacter pallidus as Salipiger pallidus comb. nov.</title>
        <authorList>
            <person name="Du J."/>
            <person name="Liu Y."/>
            <person name="Pei T."/>
            <person name="Deng M.R."/>
            <person name="Zhu H."/>
        </authorList>
    </citation>
    <scope>NUCLEOTIDE SEQUENCE [LARGE SCALE GENOMIC DNA]</scope>
    <source>
        <strain evidence="3 4">6D45A</strain>
    </source>
</reference>
<evidence type="ECO:0000259" key="2">
    <source>
        <dbReference type="Pfam" id="PF01970"/>
    </source>
</evidence>
<feature type="transmembrane region" description="Helical" evidence="1">
    <location>
        <begin position="254"/>
        <end position="277"/>
    </location>
</feature>
<evidence type="ECO:0000313" key="4">
    <source>
        <dbReference type="Proteomes" id="UP000607796"/>
    </source>
</evidence>
<dbReference type="Pfam" id="PF01970">
    <property type="entry name" value="TctA"/>
    <property type="match status" value="1"/>
</dbReference>
<organism evidence="3 4">
    <name type="scientific">Salipiger mangrovisoli</name>
    <dbReference type="NCBI Taxonomy" id="2865933"/>
    <lineage>
        <taxon>Bacteria</taxon>
        <taxon>Pseudomonadati</taxon>
        <taxon>Pseudomonadota</taxon>
        <taxon>Alphaproteobacteria</taxon>
        <taxon>Rhodobacterales</taxon>
        <taxon>Roseobacteraceae</taxon>
        <taxon>Salipiger</taxon>
    </lineage>
</organism>
<keyword evidence="1" id="KW-0812">Transmembrane</keyword>
<feature type="transmembrane region" description="Helical" evidence="1">
    <location>
        <begin position="410"/>
        <end position="440"/>
    </location>
</feature>
<feature type="transmembrane region" description="Helical" evidence="1">
    <location>
        <begin position="70"/>
        <end position="93"/>
    </location>
</feature>
<sequence length="499" mass="52235">MLFSVFGELLTPTTLVVILIANMVGIVFGAIPGLSGGIGVALLLPMTFGLSPVLAFAMLISVWVGGQSGAMIGSILLGIPGSPSAVATTFDGFPMTQRGEAVRALGAAISASFIGTFFSILIAAVLSDWLADFAVQLGPWEYFALGMCAISLVSSLSSGGVLHGFAAAALGLLASTVGFAPIDGSERFTFGSIYMGSGFDLIALMLGLFAIKQIVTEFARGLPTFDQAKIGAIKGLGVSFAEYRANGVNILRSFMIGLWIGFLPGMGAALSNLVAYAQAKNSSKHPEKFGTGCIDGVFASETANNASIGGSLIPMISLGIPGDGTTALLLGGLMIHGLQPGPLLFSSNPEIVLTIFMTALISAVLVLALQFGGIRLFPYILRVPHRVMYPAIVVLCFTGTFVYAGTEFNFLFLVGFALLGILMDWFRLPISPFPLAFILGPMLELNLRNSLTYDENGLMMFVTRPVAAGLLLIALCSILWPFFKPRRAGTAGVPARGAE</sequence>
<comment type="caution">
    <text evidence="3">The sequence shown here is derived from an EMBL/GenBank/DDBJ whole genome shotgun (WGS) entry which is preliminary data.</text>
</comment>
<dbReference type="PANTHER" id="PTHR35342">
    <property type="entry name" value="TRICARBOXYLIC TRANSPORT PROTEIN"/>
    <property type="match status" value="1"/>
</dbReference>
<feature type="transmembrane region" description="Helical" evidence="1">
    <location>
        <begin position="351"/>
        <end position="374"/>
    </location>
</feature>
<feature type="transmembrane region" description="Helical" evidence="1">
    <location>
        <begin position="38"/>
        <end position="64"/>
    </location>
</feature>
<dbReference type="InterPro" id="IPR002823">
    <property type="entry name" value="DUF112_TM"/>
</dbReference>
<name>A0ABR9X7S9_9RHOB</name>
<feature type="domain" description="DUF112" evidence="2">
    <location>
        <begin position="15"/>
        <end position="433"/>
    </location>
</feature>
<dbReference type="Proteomes" id="UP000607796">
    <property type="component" value="Unassembled WGS sequence"/>
</dbReference>
<dbReference type="EMBL" id="JADFFK010000020">
    <property type="protein sequence ID" value="MBE9639649.1"/>
    <property type="molecule type" value="Genomic_DNA"/>
</dbReference>
<keyword evidence="1" id="KW-1133">Transmembrane helix</keyword>
<keyword evidence="4" id="KW-1185">Reference proteome</keyword>
<accession>A0ABR9X7S9</accession>
<feature type="transmembrane region" description="Helical" evidence="1">
    <location>
        <begin position="12"/>
        <end position="31"/>
    </location>
</feature>
<evidence type="ECO:0000256" key="1">
    <source>
        <dbReference type="SAM" id="Phobius"/>
    </source>
</evidence>
<protein>
    <submittedName>
        <fullName evidence="3">Tripartite tricarboxylate transporter permease</fullName>
    </submittedName>
</protein>
<feature type="transmembrane region" description="Helical" evidence="1">
    <location>
        <begin position="105"/>
        <end position="127"/>
    </location>
</feature>
<feature type="transmembrane region" description="Helical" evidence="1">
    <location>
        <begin position="160"/>
        <end position="182"/>
    </location>
</feature>